<keyword evidence="2" id="KW-0472">Membrane</keyword>
<feature type="region of interest" description="Disordered" evidence="1">
    <location>
        <begin position="91"/>
        <end position="119"/>
    </location>
</feature>
<evidence type="ECO:0000256" key="1">
    <source>
        <dbReference type="SAM" id="MobiDB-lite"/>
    </source>
</evidence>
<organism evidence="3 4">
    <name type="scientific">Nocardia niwae</name>
    <dbReference type="NCBI Taxonomy" id="626084"/>
    <lineage>
        <taxon>Bacteria</taxon>
        <taxon>Bacillati</taxon>
        <taxon>Actinomycetota</taxon>
        <taxon>Actinomycetes</taxon>
        <taxon>Mycobacteriales</taxon>
        <taxon>Nocardiaceae</taxon>
        <taxon>Nocardia</taxon>
    </lineage>
</organism>
<keyword evidence="2" id="KW-1133">Transmembrane helix</keyword>
<comment type="caution">
    <text evidence="3">The sequence shown here is derived from an EMBL/GenBank/DDBJ whole genome shotgun (WGS) entry which is preliminary data.</text>
</comment>
<dbReference type="RefSeq" id="WP_357805450.1">
    <property type="nucleotide sequence ID" value="NZ_JBEYBM010000011.1"/>
</dbReference>
<sequence>MLPAPILAAPATAERGTAVTVHGERWPCDSVRVFPDWSEAVTARVRGGSFDARTDVPDGAELGPHAVTAACLGTAQRVVVKASVEIVPAGFTTTEEPTSPGPTGGRTPKDRDEDRDQDIGAGGILGLGGFLLTLGGAALALRSRRKRPDEASPDKDSHPPRVRVHVVADVPPTIHIRQVTRAPDVRVRLRACEPWLNVKEVLG</sequence>
<evidence type="ECO:0000256" key="2">
    <source>
        <dbReference type="SAM" id="Phobius"/>
    </source>
</evidence>
<evidence type="ECO:0000313" key="3">
    <source>
        <dbReference type="EMBL" id="MEU2121985.1"/>
    </source>
</evidence>
<dbReference type="Proteomes" id="UP001550535">
    <property type="component" value="Unassembled WGS sequence"/>
</dbReference>
<keyword evidence="2" id="KW-0812">Transmembrane</keyword>
<accession>A0ABV2X7W7</accession>
<gene>
    <name evidence="3" type="ORF">ABZ507_09120</name>
</gene>
<dbReference type="EMBL" id="JBEYBR010000017">
    <property type="protein sequence ID" value="MEU2121985.1"/>
    <property type="molecule type" value="Genomic_DNA"/>
</dbReference>
<feature type="transmembrane region" description="Helical" evidence="2">
    <location>
        <begin position="119"/>
        <end position="141"/>
    </location>
</feature>
<keyword evidence="4" id="KW-1185">Reference proteome</keyword>
<protein>
    <submittedName>
        <fullName evidence="3">Uncharacterized protein</fullName>
    </submittedName>
</protein>
<name>A0ABV2X7W7_9NOCA</name>
<proteinExistence type="predicted"/>
<reference evidence="3 4" key="1">
    <citation type="submission" date="2024-06" db="EMBL/GenBank/DDBJ databases">
        <title>The Natural Products Discovery Center: Release of the First 8490 Sequenced Strains for Exploring Actinobacteria Biosynthetic Diversity.</title>
        <authorList>
            <person name="Kalkreuter E."/>
            <person name="Kautsar S.A."/>
            <person name="Yang D."/>
            <person name="Bader C.D."/>
            <person name="Teijaro C.N."/>
            <person name="Fluegel L."/>
            <person name="Davis C.M."/>
            <person name="Simpson J.R."/>
            <person name="Lauterbach L."/>
            <person name="Steele A.D."/>
            <person name="Gui C."/>
            <person name="Meng S."/>
            <person name="Li G."/>
            <person name="Viehrig K."/>
            <person name="Ye F."/>
            <person name="Su P."/>
            <person name="Kiefer A.F."/>
            <person name="Nichols A."/>
            <person name="Cepeda A.J."/>
            <person name="Yan W."/>
            <person name="Fan B."/>
            <person name="Jiang Y."/>
            <person name="Adhikari A."/>
            <person name="Zheng C.-J."/>
            <person name="Schuster L."/>
            <person name="Cowan T.M."/>
            <person name="Smanski M.J."/>
            <person name="Chevrette M.G."/>
            <person name="De Carvalho L.P.S."/>
            <person name="Shen B."/>
        </authorList>
    </citation>
    <scope>NUCLEOTIDE SEQUENCE [LARGE SCALE GENOMIC DNA]</scope>
    <source>
        <strain evidence="3 4">NPDC019434</strain>
    </source>
</reference>
<evidence type="ECO:0000313" key="4">
    <source>
        <dbReference type="Proteomes" id="UP001550535"/>
    </source>
</evidence>
<feature type="compositionally biased region" description="Basic and acidic residues" evidence="1">
    <location>
        <begin position="107"/>
        <end position="118"/>
    </location>
</feature>